<dbReference type="EMBL" id="JABMCI010000057">
    <property type="protein sequence ID" value="NUU17022.1"/>
    <property type="molecule type" value="Genomic_DNA"/>
</dbReference>
<dbReference type="SUPFAM" id="SSF46955">
    <property type="entry name" value="Putative DNA-binding domain"/>
    <property type="match status" value="1"/>
</dbReference>
<evidence type="ECO:0000313" key="5">
    <source>
        <dbReference type="EMBL" id="NUU17022.1"/>
    </source>
</evidence>
<dbReference type="RefSeq" id="WP_056091086.1">
    <property type="nucleotide sequence ID" value="NZ_JABMCI010000057.1"/>
</dbReference>
<dbReference type="InterPro" id="IPR015358">
    <property type="entry name" value="Tscrpt_reg_MerR_DNA-bd"/>
</dbReference>
<keyword evidence="2" id="KW-0238">DNA-binding</keyword>
<keyword evidence="3" id="KW-0804">Transcription</keyword>
<dbReference type="GO" id="GO:0003700">
    <property type="term" value="F:DNA-binding transcription factor activity"/>
    <property type="evidence" value="ECO:0007669"/>
    <property type="project" value="InterPro"/>
</dbReference>
<reference evidence="5 6" key="1">
    <citation type="submission" date="2020-05" db="EMBL/GenBank/DDBJ databases">
        <title>Genome Sequencing of Type Strains.</title>
        <authorList>
            <person name="Lemaire J.F."/>
            <person name="Inderbitzin P."/>
            <person name="Gregorio O.A."/>
            <person name="Collins S.B."/>
            <person name="Wespe N."/>
            <person name="Knight-Connoni V."/>
        </authorList>
    </citation>
    <scope>NUCLEOTIDE SEQUENCE [LARGE SCALE GENOMIC DNA]</scope>
    <source>
        <strain evidence="5 6">ATCC 25174</strain>
    </source>
</reference>
<name>A0A7Y5ZZM9_9CELL</name>
<dbReference type="Gene3D" id="1.10.1660.10">
    <property type="match status" value="1"/>
</dbReference>
<dbReference type="InterPro" id="IPR000551">
    <property type="entry name" value="MerR-type_HTH_dom"/>
</dbReference>
<organism evidence="5 6">
    <name type="scientific">Cellulomonas humilata</name>
    <dbReference type="NCBI Taxonomy" id="144055"/>
    <lineage>
        <taxon>Bacteria</taxon>
        <taxon>Bacillati</taxon>
        <taxon>Actinomycetota</taxon>
        <taxon>Actinomycetes</taxon>
        <taxon>Micrococcales</taxon>
        <taxon>Cellulomonadaceae</taxon>
        <taxon>Cellulomonas</taxon>
    </lineage>
</organism>
<dbReference type="PRINTS" id="PR00040">
    <property type="entry name" value="HTHMERR"/>
</dbReference>
<keyword evidence="1" id="KW-0805">Transcription regulation</keyword>
<dbReference type="Proteomes" id="UP000565724">
    <property type="component" value="Unassembled WGS sequence"/>
</dbReference>
<dbReference type="InterPro" id="IPR009061">
    <property type="entry name" value="DNA-bd_dom_put_sf"/>
</dbReference>
<evidence type="ECO:0000259" key="4">
    <source>
        <dbReference type="PROSITE" id="PS50937"/>
    </source>
</evidence>
<dbReference type="AlphaFoldDB" id="A0A7Y5ZZM9"/>
<gene>
    <name evidence="5" type="ORF">HP550_07145</name>
</gene>
<dbReference type="PANTHER" id="PTHR30204:SF94">
    <property type="entry name" value="HEAVY METAL-DEPENDENT TRANSCRIPTIONAL REGULATOR HI_0293-RELATED"/>
    <property type="match status" value="1"/>
</dbReference>
<evidence type="ECO:0000256" key="3">
    <source>
        <dbReference type="ARBA" id="ARBA00023163"/>
    </source>
</evidence>
<dbReference type="Pfam" id="PF00376">
    <property type="entry name" value="MerR"/>
    <property type="match status" value="1"/>
</dbReference>
<accession>A0A7Y5ZZM9</accession>
<evidence type="ECO:0000256" key="1">
    <source>
        <dbReference type="ARBA" id="ARBA00023015"/>
    </source>
</evidence>
<dbReference type="GO" id="GO:0003677">
    <property type="term" value="F:DNA binding"/>
    <property type="evidence" value="ECO:0007669"/>
    <property type="project" value="UniProtKB-KW"/>
</dbReference>
<dbReference type="PROSITE" id="PS50937">
    <property type="entry name" value="HTH_MERR_2"/>
    <property type="match status" value="1"/>
</dbReference>
<evidence type="ECO:0000313" key="6">
    <source>
        <dbReference type="Proteomes" id="UP000565724"/>
    </source>
</evidence>
<sequence>MRIGELAGQAGMTTKTLRFYEQAQVLPRPARTASGYRDYDETALVRLRFVRAAQAAGLSLAEIRTVITVRESQGPPCGHVTALLDRHAAALDERITELQATRAEVRRLRDRAATLNPATCREDGVCDVITTD</sequence>
<feature type="domain" description="HTH merR-type" evidence="4">
    <location>
        <begin position="1"/>
        <end position="69"/>
    </location>
</feature>
<dbReference type="Pfam" id="PF09278">
    <property type="entry name" value="MerR-DNA-bind"/>
    <property type="match status" value="1"/>
</dbReference>
<proteinExistence type="predicted"/>
<dbReference type="InterPro" id="IPR047057">
    <property type="entry name" value="MerR_fam"/>
</dbReference>
<dbReference type="CDD" id="cd04770">
    <property type="entry name" value="HTH_HMRTR"/>
    <property type="match status" value="1"/>
</dbReference>
<protein>
    <submittedName>
        <fullName evidence="5">Heavy metal-responsive transcriptional regulator</fullName>
    </submittedName>
</protein>
<dbReference type="SMART" id="SM00422">
    <property type="entry name" value="HTH_MERR"/>
    <property type="match status" value="1"/>
</dbReference>
<keyword evidence="6" id="KW-1185">Reference proteome</keyword>
<dbReference type="PANTHER" id="PTHR30204">
    <property type="entry name" value="REDOX-CYCLING DRUG-SENSING TRANSCRIPTIONAL ACTIVATOR SOXR"/>
    <property type="match status" value="1"/>
</dbReference>
<comment type="caution">
    <text evidence="5">The sequence shown here is derived from an EMBL/GenBank/DDBJ whole genome shotgun (WGS) entry which is preliminary data.</text>
</comment>
<evidence type="ECO:0000256" key="2">
    <source>
        <dbReference type="ARBA" id="ARBA00023125"/>
    </source>
</evidence>